<dbReference type="PANTHER" id="PTHR47791">
    <property type="entry name" value="MEIOTICALLY UP-REGULATED GENE 191 PROTEIN"/>
    <property type="match status" value="1"/>
</dbReference>
<dbReference type="PIRSF" id="PIRSF021505">
    <property type="entry name" value="O_gly_hdrol"/>
    <property type="match status" value="1"/>
</dbReference>
<feature type="chain" id="PRO_5042503981" evidence="1">
    <location>
        <begin position="24"/>
        <end position="384"/>
    </location>
</feature>
<dbReference type="Pfam" id="PF03663">
    <property type="entry name" value="Glyco_hydro_76"/>
    <property type="match status" value="1"/>
</dbReference>
<reference evidence="2" key="1">
    <citation type="submission" date="2023-03" db="EMBL/GenBank/DDBJ databases">
        <title>Andean soil-derived lignocellulolytic bacterial consortium as a source of novel taxa and putative plastic-active enzymes.</title>
        <authorList>
            <person name="Diaz-Garcia L."/>
            <person name="Chuvochina M."/>
            <person name="Feuerriegel G."/>
            <person name="Bunk B."/>
            <person name="Sproer C."/>
            <person name="Streit W.R."/>
            <person name="Rodriguez L.M."/>
            <person name="Overmann J."/>
            <person name="Jimenez D.J."/>
        </authorList>
    </citation>
    <scope>NUCLEOTIDE SEQUENCE</scope>
    <source>
        <strain evidence="2">MAG 7</strain>
    </source>
</reference>
<dbReference type="Proteomes" id="UP001220610">
    <property type="component" value="Chromosome"/>
</dbReference>
<dbReference type="InterPro" id="IPR005198">
    <property type="entry name" value="Glyco_hydro_76"/>
</dbReference>
<protein>
    <submittedName>
        <fullName evidence="2">Glycoside hydrolase family 76 protein</fullName>
    </submittedName>
</protein>
<dbReference type="Gene3D" id="1.50.10.20">
    <property type="match status" value="1"/>
</dbReference>
<keyword evidence="1" id="KW-0732">Signal</keyword>
<dbReference type="InterPro" id="IPR014512">
    <property type="entry name" value="O_gly_hydro"/>
</dbReference>
<evidence type="ECO:0000313" key="2">
    <source>
        <dbReference type="EMBL" id="WEK33850.1"/>
    </source>
</evidence>
<accession>A0AAJ5WNG9</accession>
<evidence type="ECO:0000256" key="1">
    <source>
        <dbReference type="SAM" id="SignalP"/>
    </source>
</evidence>
<proteinExistence type="predicted"/>
<dbReference type="EMBL" id="CP119311">
    <property type="protein sequence ID" value="WEK33850.1"/>
    <property type="molecule type" value="Genomic_DNA"/>
</dbReference>
<feature type="signal peptide" evidence="1">
    <location>
        <begin position="1"/>
        <end position="23"/>
    </location>
</feature>
<dbReference type="InterPro" id="IPR053169">
    <property type="entry name" value="MUG_Protein"/>
</dbReference>
<dbReference type="GO" id="GO:0005975">
    <property type="term" value="P:carbohydrate metabolic process"/>
    <property type="evidence" value="ECO:0007669"/>
    <property type="project" value="InterPro"/>
</dbReference>
<dbReference type="PANTHER" id="PTHR47791:SF3">
    <property type="entry name" value="MEIOTICALLY UP-REGULATED GENE 191 PROTEIN"/>
    <property type="match status" value="1"/>
</dbReference>
<sequence length="384" mass="43238">MTPVFFSCSALILLIGISACSCSKSGGDSNTTTPPPTTGKVSFTANDATAAYNDFNKHLYDPVRKIYFRASDKSGTAAIWCQAIYWDMAMNAWKRTKDTKYKQLVADIFQGGGDTYANYNWRNDVKWFIWDDMMWWIISLARAYELTGEQQYLDLSKEGFNFVWYGDPSIDRKGSHESNGGMEWDWHRRGKTACINYPTIIAAMTLHNITKDEEYLNKAKEVYGWARTNLFDAGNGRIADHKVDNEPTNWSLHTYNQATAIGAGVLLYNKTKDITYLNDAKLVADYTMNKMSDADGILSYESGEEQGVYNAILAQYMIRLIEDGNQPQYLPWLRKNINTAYGKRNSSTGLMGKNYKVTPASGVAVSSYDACSIPALMQVVPPEQ</sequence>
<gene>
    <name evidence="2" type="ORF">P0Y53_15280</name>
</gene>
<dbReference type="InterPro" id="IPR008928">
    <property type="entry name" value="6-hairpin_glycosidase_sf"/>
</dbReference>
<dbReference type="GO" id="GO:0016787">
    <property type="term" value="F:hydrolase activity"/>
    <property type="evidence" value="ECO:0007669"/>
    <property type="project" value="UniProtKB-KW"/>
</dbReference>
<evidence type="ECO:0000313" key="3">
    <source>
        <dbReference type="Proteomes" id="UP001220610"/>
    </source>
</evidence>
<keyword evidence="2" id="KW-0378">Hydrolase</keyword>
<dbReference type="SUPFAM" id="SSF48208">
    <property type="entry name" value="Six-hairpin glycosidases"/>
    <property type="match status" value="1"/>
</dbReference>
<dbReference type="AlphaFoldDB" id="A0AAJ5WNG9"/>
<name>A0AAJ5WNG9_9BACT</name>
<organism evidence="2 3">
    <name type="scientific">Candidatus Pseudobacter hemicellulosilyticus</name>
    <dbReference type="NCBI Taxonomy" id="3121375"/>
    <lineage>
        <taxon>Bacteria</taxon>
        <taxon>Pseudomonadati</taxon>
        <taxon>Bacteroidota</taxon>
        <taxon>Chitinophagia</taxon>
        <taxon>Chitinophagales</taxon>
        <taxon>Chitinophagaceae</taxon>
        <taxon>Pseudobacter</taxon>
    </lineage>
</organism>